<dbReference type="Pfam" id="PF01925">
    <property type="entry name" value="TauE"/>
    <property type="match status" value="1"/>
</dbReference>
<keyword evidence="3" id="KW-0813">Transport</keyword>
<feature type="transmembrane region" description="Helical" evidence="8">
    <location>
        <begin position="97"/>
        <end position="116"/>
    </location>
</feature>
<dbReference type="InterPro" id="IPR052017">
    <property type="entry name" value="TSUP"/>
</dbReference>
<comment type="subcellular location">
    <subcellularLocation>
        <location evidence="1 8">Cell membrane</location>
        <topology evidence="1 8">Multi-pass membrane protein</topology>
    </subcellularLocation>
</comment>
<organism evidence="9 10">
    <name type="scientific">Roseomonas elaeocarpi</name>
    <dbReference type="NCBI Taxonomy" id="907779"/>
    <lineage>
        <taxon>Bacteria</taxon>
        <taxon>Pseudomonadati</taxon>
        <taxon>Pseudomonadota</taxon>
        <taxon>Alphaproteobacteria</taxon>
        <taxon>Acetobacterales</taxon>
        <taxon>Roseomonadaceae</taxon>
        <taxon>Roseomonas</taxon>
    </lineage>
</organism>
<feature type="transmembrane region" description="Helical" evidence="8">
    <location>
        <begin position="122"/>
        <end position="146"/>
    </location>
</feature>
<feature type="transmembrane region" description="Helical" evidence="8">
    <location>
        <begin position="167"/>
        <end position="186"/>
    </location>
</feature>
<dbReference type="Proteomes" id="UP001589865">
    <property type="component" value="Unassembled WGS sequence"/>
</dbReference>
<protein>
    <recommendedName>
        <fullName evidence="8">Probable membrane transporter protein</fullName>
    </recommendedName>
</protein>
<dbReference type="InterPro" id="IPR002781">
    <property type="entry name" value="TM_pro_TauE-like"/>
</dbReference>
<accession>A0ABV6JSV0</accession>
<dbReference type="EMBL" id="JBHLUN010000007">
    <property type="protein sequence ID" value="MFC0408803.1"/>
    <property type="molecule type" value="Genomic_DNA"/>
</dbReference>
<keyword evidence="7 8" id="KW-0472">Membrane</keyword>
<dbReference type="RefSeq" id="WP_377044554.1">
    <property type="nucleotide sequence ID" value="NZ_JBHLUN010000007.1"/>
</dbReference>
<feature type="transmembrane region" description="Helical" evidence="8">
    <location>
        <begin position="6"/>
        <end position="35"/>
    </location>
</feature>
<evidence type="ECO:0000313" key="9">
    <source>
        <dbReference type="EMBL" id="MFC0408803.1"/>
    </source>
</evidence>
<evidence type="ECO:0000256" key="4">
    <source>
        <dbReference type="ARBA" id="ARBA00022475"/>
    </source>
</evidence>
<feature type="transmembrane region" description="Helical" evidence="8">
    <location>
        <begin position="47"/>
        <end position="66"/>
    </location>
</feature>
<feature type="transmembrane region" description="Helical" evidence="8">
    <location>
        <begin position="227"/>
        <end position="243"/>
    </location>
</feature>
<evidence type="ECO:0000256" key="7">
    <source>
        <dbReference type="ARBA" id="ARBA00023136"/>
    </source>
</evidence>
<keyword evidence="4 8" id="KW-1003">Cell membrane</keyword>
<evidence type="ECO:0000256" key="5">
    <source>
        <dbReference type="ARBA" id="ARBA00022692"/>
    </source>
</evidence>
<evidence type="ECO:0000256" key="1">
    <source>
        <dbReference type="ARBA" id="ARBA00004651"/>
    </source>
</evidence>
<sequence length="244" mass="25062">MTLAAALTVLAGALVGGFVSGLAGFGLGLVALGFWLHAVTPAEATALVAFCSVLAQAQTLPAIWHAVEWRRVGPMLLAGLVGVPLGALLLTRLDMEVFRLGTGLFLIAFSGFLLLVRSQPAIHWGGTAANAAVGFVGGVMGGLAGLSGPAPTAWATLRGWSKHERRGVFQPFNLGILAAVALWNLLSGAATAELALLSAVALPGTFLGALAGAAAYRRLSDRRFHEVVLVLLAFSGVTLVWAAF</sequence>
<proteinExistence type="inferred from homology"/>
<reference evidence="9 10" key="1">
    <citation type="submission" date="2024-09" db="EMBL/GenBank/DDBJ databases">
        <authorList>
            <person name="Sun Q."/>
            <person name="Mori K."/>
        </authorList>
    </citation>
    <scope>NUCLEOTIDE SEQUENCE [LARGE SCALE GENOMIC DNA]</scope>
    <source>
        <strain evidence="9 10">TBRC 5777</strain>
    </source>
</reference>
<dbReference type="PANTHER" id="PTHR30269">
    <property type="entry name" value="TRANSMEMBRANE PROTEIN YFCA"/>
    <property type="match status" value="1"/>
</dbReference>
<keyword evidence="5 8" id="KW-0812">Transmembrane</keyword>
<evidence type="ECO:0000256" key="2">
    <source>
        <dbReference type="ARBA" id="ARBA00009142"/>
    </source>
</evidence>
<feature type="transmembrane region" description="Helical" evidence="8">
    <location>
        <begin position="192"/>
        <end position="215"/>
    </location>
</feature>
<feature type="transmembrane region" description="Helical" evidence="8">
    <location>
        <begin position="72"/>
        <end position="90"/>
    </location>
</feature>
<dbReference type="PANTHER" id="PTHR30269:SF37">
    <property type="entry name" value="MEMBRANE TRANSPORTER PROTEIN"/>
    <property type="match status" value="1"/>
</dbReference>
<keyword evidence="10" id="KW-1185">Reference proteome</keyword>
<keyword evidence="6 8" id="KW-1133">Transmembrane helix</keyword>
<comment type="similarity">
    <text evidence="2 8">Belongs to the 4-toluene sulfonate uptake permease (TSUP) (TC 2.A.102) family.</text>
</comment>
<evidence type="ECO:0000256" key="6">
    <source>
        <dbReference type="ARBA" id="ARBA00022989"/>
    </source>
</evidence>
<name>A0ABV6JSV0_9PROT</name>
<gene>
    <name evidence="9" type="ORF">ACFFGY_11115</name>
</gene>
<comment type="caution">
    <text evidence="9">The sequence shown here is derived from an EMBL/GenBank/DDBJ whole genome shotgun (WGS) entry which is preliminary data.</text>
</comment>
<evidence type="ECO:0000313" key="10">
    <source>
        <dbReference type="Proteomes" id="UP001589865"/>
    </source>
</evidence>
<evidence type="ECO:0000256" key="8">
    <source>
        <dbReference type="RuleBase" id="RU363041"/>
    </source>
</evidence>
<evidence type="ECO:0000256" key="3">
    <source>
        <dbReference type="ARBA" id="ARBA00022448"/>
    </source>
</evidence>